<evidence type="ECO:0000313" key="3">
    <source>
        <dbReference type="Proteomes" id="UP000291116"/>
    </source>
</evidence>
<dbReference type="OrthoDB" id="46623at2759"/>
<dbReference type="EMBL" id="CAACVS010000044">
    <property type="protein sequence ID" value="VEU34938.1"/>
    <property type="molecule type" value="Genomic_DNA"/>
</dbReference>
<feature type="compositionally biased region" description="Basic and acidic residues" evidence="1">
    <location>
        <begin position="104"/>
        <end position="114"/>
    </location>
</feature>
<evidence type="ECO:0000313" key="2">
    <source>
        <dbReference type="EMBL" id="VEU34938.1"/>
    </source>
</evidence>
<name>A0A448YYS2_9STRA</name>
<dbReference type="Proteomes" id="UP000291116">
    <property type="component" value="Unassembled WGS sequence"/>
</dbReference>
<protein>
    <submittedName>
        <fullName evidence="2">Uncharacterized protein</fullName>
    </submittedName>
</protein>
<dbReference type="AlphaFoldDB" id="A0A448YYS2"/>
<keyword evidence="3" id="KW-1185">Reference proteome</keyword>
<proteinExistence type="predicted"/>
<feature type="compositionally biased region" description="Low complexity" evidence="1">
    <location>
        <begin position="154"/>
        <end position="167"/>
    </location>
</feature>
<evidence type="ECO:0000256" key="1">
    <source>
        <dbReference type="SAM" id="MobiDB-lite"/>
    </source>
</evidence>
<feature type="compositionally biased region" description="Low complexity" evidence="1">
    <location>
        <begin position="174"/>
        <end position="183"/>
    </location>
</feature>
<feature type="region of interest" description="Disordered" evidence="1">
    <location>
        <begin position="81"/>
        <end position="129"/>
    </location>
</feature>
<accession>A0A448YYS2</accession>
<reference evidence="2 3" key="1">
    <citation type="submission" date="2019-01" db="EMBL/GenBank/DDBJ databases">
        <authorList>
            <person name="Ferrante I. M."/>
        </authorList>
    </citation>
    <scope>NUCLEOTIDE SEQUENCE [LARGE SCALE GENOMIC DNA]</scope>
    <source>
        <strain evidence="2 3">B856</strain>
    </source>
</reference>
<gene>
    <name evidence="2" type="ORF">PSNMU_V1.4_AUG-EV-PASAV3_0016590</name>
</gene>
<feature type="region of interest" description="Disordered" evidence="1">
    <location>
        <begin position="145"/>
        <end position="192"/>
    </location>
</feature>
<sequence>MTIVGNTRSSRDALAFLRSVKPKDGWSIQENDGGTSVRLLRRNVPLTEESFRDVHYDPSRNAVVGVVSSDASVCRVLVDGATGRPVPKSEGHVSCSGSYGGRRALPESTDRDRAGNPGGGSGARARARASGSSFFDGLSDLFSGGETEPAPAGRRTSSNTNRNTSNNVRGIRTSGSSSASNPSEAPPNPLAGLSEEDQQRYLKYAAMGLGAWTALRALSAILSEALWLALFLPGLYWYGVQTRPADSSFDTKKEVKRVLRGHHLPDDHPQKPQRANPLEWWTAKIAASLATEVGAASGGYALELTPLLGGVATHARVVLPALGLACEWIGCHHTWYHLRTTEASE</sequence>
<organism evidence="2 3">
    <name type="scientific">Pseudo-nitzschia multistriata</name>
    <dbReference type="NCBI Taxonomy" id="183589"/>
    <lineage>
        <taxon>Eukaryota</taxon>
        <taxon>Sar</taxon>
        <taxon>Stramenopiles</taxon>
        <taxon>Ochrophyta</taxon>
        <taxon>Bacillariophyta</taxon>
        <taxon>Bacillariophyceae</taxon>
        <taxon>Bacillariophycidae</taxon>
        <taxon>Bacillariales</taxon>
        <taxon>Bacillariaceae</taxon>
        <taxon>Pseudo-nitzschia</taxon>
    </lineage>
</organism>